<dbReference type="EMBL" id="WWBZ02000016">
    <property type="protein sequence ID" value="KAF4309318.1"/>
    <property type="molecule type" value="Genomic_DNA"/>
</dbReference>
<dbReference type="InterPro" id="IPR036188">
    <property type="entry name" value="FAD/NAD-bd_sf"/>
</dbReference>
<accession>A0A8H4J221</accession>
<comment type="similarity">
    <text evidence="1">Belongs to the FAD-binding monooxygenase family.</text>
</comment>
<evidence type="ECO:0000313" key="2">
    <source>
        <dbReference type="EMBL" id="KAF4309318.1"/>
    </source>
</evidence>
<dbReference type="AlphaFoldDB" id="A0A8H4J221"/>
<name>A0A8H4J221_9PEZI</name>
<dbReference type="Gene3D" id="3.50.50.60">
    <property type="entry name" value="FAD/NAD(P)-binding domain"/>
    <property type="match status" value="3"/>
</dbReference>
<dbReference type="PANTHER" id="PTHR42877">
    <property type="entry name" value="L-ORNITHINE N(5)-MONOOXYGENASE-RELATED"/>
    <property type="match status" value="1"/>
</dbReference>
<dbReference type="InterPro" id="IPR051209">
    <property type="entry name" value="FAD-bind_Monooxygenase_sf"/>
</dbReference>
<reference evidence="2" key="1">
    <citation type="submission" date="2020-04" db="EMBL/GenBank/DDBJ databases">
        <title>Genome Assembly and Annotation of Botryosphaeria dothidea sdau 11-99, a Latent Pathogen of Apple Fruit Ring Rot in China.</title>
        <authorList>
            <person name="Yu C."/>
            <person name="Diao Y."/>
            <person name="Lu Q."/>
            <person name="Zhao J."/>
            <person name="Cui S."/>
            <person name="Peng C."/>
            <person name="He B."/>
            <person name="Liu H."/>
        </authorList>
    </citation>
    <scope>NUCLEOTIDE SEQUENCE [LARGE SCALE GENOMIC DNA]</scope>
    <source>
        <strain evidence="2">Sdau11-99</strain>
    </source>
</reference>
<evidence type="ECO:0000313" key="3">
    <source>
        <dbReference type="Proteomes" id="UP000572817"/>
    </source>
</evidence>
<proteinExistence type="inferred from homology"/>
<protein>
    <recommendedName>
        <fullName evidence="4">Flavin-binding monooxygenase protein</fullName>
    </recommendedName>
</protein>
<dbReference type="OrthoDB" id="74360at2759"/>
<comment type="caution">
    <text evidence="2">The sequence shown here is derived from an EMBL/GenBank/DDBJ whole genome shotgun (WGS) entry which is preliminary data.</text>
</comment>
<gene>
    <name evidence="2" type="ORF">GTA08_BOTSDO02290</name>
</gene>
<dbReference type="Proteomes" id="UP000572817">
    <property type="component" value="Unassembled WGS sequence"/>
</dbReference>
<keyword evidence="3" id="KW-1185">Reference proteome</keyword>
<dbReference type="Pfam" id="PF13450">
    <property type="entry name" value="NAD_binding_8"/>
    <property type="match status" value="1"/>
</dbReference>
<dbReference type="SUPFAM" id="SSF51905">
    <property type="entry name" value="FAD/NAD(P)-binding domain"/>
    <property type="match status" value="1"/>
</dbReference>
<evidence type="ECO:0000256" key="1">
    <source>
        <dbReference type="ARBA" id="ARBA00010139"/>
    </source>
</evidence>
<dbReference type="PANTHER" id="PTHR42877:SF1">
    <property type="entry name" value="FAD-BINDING MONOOXYGENASE STCW"/>
    <property type="match status" value="1"/>
</dbReference>
<organism evidence="2 3">
    <name type="scientific">Botryosphaeria dothidea</name>
    <dbReference type="NCBI Taxonomy" id="55169"/>
    <lineage>
        <taxon>Eukaryota</taxon>
        <taxon>Fungi</taxon>
        <taxon>Dikarya</taxon>
        <taxon>Ascomycota</taxon>
        <taxon>Pezizomycotina</taxon>
        <taxon>Dothideomycetes</taxon>
        <taxon>Dothideomycetes incertae sedis</taxon>
        <taxon>Botryosphaeriales</taxon>
        <taxon>Botryosphaeriaceae</taxon>
        <taxon>Botryosphaeria</taxon>
    </lineage>
</organism>
<evidence type="ECO:0008006" key="4">
    <source>
        <dbReference type="Google" id="ProtNLM"/>
    </source>
</evidence>
<sequence>MSSSPDSGVYEISDTTLFDPANRPVKVIGIGAGVSGLMMAYKIQTECENVELKIYEKNPNVGGTWFENRYPGCDVPAHAYVFPWAPNPEWTSMLAGASEISDYLNKVADCFDLQQYIHLNHQVAGCFWDEERGKWKVKIQIVEPKVDWSSREPLRVIREFWDEGDIVLHATGILNRWSFPNIPGLESFKGRVIHTAGWPDDYQEQHWKGQNVAVIGSGASSVQVVPKMQKYVEHMDVFARTPNWFVQLAGHRGNNRPYDPSEREHFRKNPEDLLRHIKETEVMYNSTWDNNIMGTELQEKAIKMTAEHMRNVVKDDRLLKAITPSFPVSCRRVTPGDPYLHAIQEPNVDMHFTGAARITADGVLGEDGTVIKCDTIICATGFDTTWRPCFPVVGRNGVDLREKWKDAPAAYFGLACPDMPNWITFLGPNWPVAQGSIIGAVDSNGSYAVKCIKKLQSDWLHSFCPRQDVTDEYNEHTQIWAKKTVWSQNCRNWYRDLQTGRLTAVYCGHSLHYSDMLSSVRWEDMDIRYTNKYNRFAFMGIGRPLCQVREGSDISPYFNLQRIDKRWKFATA</sequence>